<dbReference type="InterPro" id="IPR036322">
    <property type="entry name" value="WD40_repeat_dom_sf"/>
</dbReference>
<feature type="compositionally biased region" description="Acidic residues" evidence="6">
    <location>
        <begin position="15"/>
        <end position="30"/>
    </location>
</feature>
<evidence type="ECO:0000313" key="9">
    <source>
        <dbReference type="EMBL" id="CDW84990.1"/>
    </source>
</evidence>
<reference evidence="9 10" key="1">
    <citation type="submission" date="2014-06" db="EMBL/GenBank/DDBJ databases">
        <authorList>
            <person name="Swart Estienne"/>
        </authorList>
    </citation>
    <scope>NUCLEOTIDE SEQUENCE [LARGE SCALE GENOMIC DNA]</scope>
    <source>
        <strain evidence="9 10">130c</strain>
    </source>
</reference>
<dbReference type="PROSITE" id="PS00018">
    <property type="entry name" value="EF_HAND_1"/>
    <property type="match status" value="1"/>
</dbReference>
<dbReference type="SUPFAM" id="SSF57845">
    <property type="entry name" value="B-box zinc-binding domain"/>
    <property type="match status" value="1"/>
</dbReference>
<dbReference type="GO" id="GO:0008270">
    <property type="term" value="F:zinc ion binding"/>
    <property type="evidence" value="ECO:0007669"/>
    <property type="project" value="UniProtKB-KW"/>
</dbReference>
<accession>A0A078ARC2</accession>
<keyword evidence="4" id="KW-0862">Zinc</keyword>
<feature type="domain" description="EF-hand" evidence="8">
    <location>
        <begin position="79"/>
        <end position="114"/>
    </location>
</feature>
<keyword evidence="5" id="KW-0175">Coiled coil</keyword>
<keyword evidence="2" id="KW-0677">Repeat</keyword>
<protein>
    <submittedName>
        <fullName evidence="9">Ef hand family protein</fullName>
    </submittedName>
</protein>
<keyword evidence="4" id="KW-0863">Zinc-finger</keyword>
<keyword evidence="10" id="KW-1185">Reference proteome</keyword>
<dbReference type="Gene3D" id="2.130.10.10">
    <property type="entry name" value="YVTN repeat-like/Quinoprotein amine dehydrogenase"/>
    <property type="match status" value="1"/>
</dbReference>
<dbReference type="OrthoDB" id="10064100at2759"/>
<dbReference type="InParanoid" id="A0A078ARC2"/>
<dbReference type="Gene3D" id="3.30.160.60">
    <property type="entry name" value="Classic Zinc Finger"/>
    <property type="match status" value="1"/>
</dbReference>
<evidence type="ECO:0000313" key="10">
    <source>
        <dbReference type="Proteomes" id="UP000039865"/>
    </source>
</evidence>
<name>A0A078ARC2_STYLE</name>
<dbReference type="PROSITE" id="PS50119">
    <property type="entry name" value="ZF_BBOX"/>
    <property type="match status" value="1"/>
</dbReference>
<keyword evidence="1" id="KW-0853">WD repeat</keyword>
<gene>
    <name evidence="9" type="primary">Contig5497.g5882</name>
    <name evidence="9" type="ORF">STYLEM_14060</name>
</gene>
<dbReference type="SMART" id="SM00336">
    <property type="entry name" value="BBOX"/>
    <property type="match status" value="1"/>
</dbReference>
<feature type="domain" description="B box-type" evidence="7">
    <location>
        <begin position="862"/>
        <end position="901"/>
    </location>
</feature>
<dbReference type="InterPro" id="IPR015943">
    <property type="entry name" value="WD40/YVTN_repeat-like_dom_sf"/>
</dbReference>
<dbReference type="SUPFAM" id="SSF47473">
    <property type="entry name" value="EF-hand"/>
    <property type="match status" value="1"/>
</dbReference>
<feature type="coiled-coil region" evidence="5">
    <location>
        <begin position="997"/>
        <end position="1024"/>
    </location>
</feature>
<evidence type="ECO:0000259" key="8">
    <source>
        <dbReference type="PROSITE" id="PS50222"/>
    </source>
</evidence>
<dbReference type="Proteomes" id="UP000039865">
    <property type="component" value="Unassembled WGS sequence"/>
</dbReference>
<dbReference type="Pfam" id="PF00643">
    <property type="entry name" value="zf-B_box"/>
    <property type="match status" value="1"/>
</dbReference>
<sequence>MEDSNNNSPSKLSEVDEDEDQETPREEDENNSLYMSQIQYKELKNRSSQVGNVDTIRWLRSRHKKTTMKPYLMTSTENKHIQQIKTVFQNFDFDGSKTLDAEEVFQMLEQNNIDIPIPTLKSLFSIVKPRNPSELRMGEFIRFSFDETANKKFRKLIQKIRSNLREESLTKQNFFLPFAFPTLLNFLSAKATRNNLLKQIKKNALKVDLVFEDIKMFEEVLTLSQKSEKTENQETYIYRQIKLEKELEKLRKKINKDLTKEELRRLLPFEAFLSKALIDEESEEDDSSMYMACNPKIKFDKDDIPDENEMDQFLAKRQRINLPLIRINDQSPTQNVSHDNITIKNQSPDKNDFGFTINTLSITQQPPAIQTDRENSARKREQFIKDLPKLQVPLNDSKSTNSNQLTPVSVRNLNLSPQPRTDQAHMLQINQLKTGQTPLLNLKKLPLGLSQAYIKEAQQIDELISHNSFRVMSDKEKVSLTHRTIIPESLLKDSYQTKEKIKFEEDLQRKIEYAQAETLDKVGKIIKDAQVKAEKDRPRIIGQYLKENQRMNNRQSRINFGNSSNQLESVKGSPSINYYKYYKQNESNQNEQNVSNQIERASSGLVQVRDDAIQTNTIRALSSQLLKRSAFSSQTRLRTLSSHSNLFSIPHKNENVNRRQNFSTKNFQIKTSPQTPSVEIAQQYRDLTTAASSANILAGERPVMNQKEMNLALKKFSTNEFQHFSIMLKVNSPKSRQGITPREKQEVIKESITNVVGNAVANSRIKYYEPDLKSQKWHVSQPFISRVKNNLQTISTHANQANIAMKRREKITPFSFNMSQQDKFQTFGVKSTADLKRSNDSQPKKSRVAILQKRLNPSSQLQQSSICSVHQQVYRKICTKDQQFLCQMCENDHKEHIVKSLAFVAEEVSESLRVIMVPNEKMIENFQNIIKDSQDKFKKSNVRNFLQIITNMIRNIVKQFEKSQVLDDCASLAEGYKTKVEKINNLRKKIKQGDKQCIEVLNQKQEIEETIAEINRDQKLAEIAMKELRGVNSEDLNVQIGDQKQQDSLREQLMFSFLELIKEKNIPLASLLIPTGLSMILNTQLQQNQSDQAERLTNLFSPKQQSGLFQFGSGLEGNFNHDQLVSPRQINFIEKENYDQRNTMLQAKIQDKFEVIEQSIQKVHNDFMNMVMDFNQDYYVSCASDFTVKVWSKQSFSQVESFSMKEEVVCMGKAADDQLICGMINGVIGIIDIAALRILRILDKAHSGTVISCLALNKLDLQYVVTQDDAREIKVWKLNDFSVPLIKIIGRSYNPVWYVQTLIQIDLELIKDPVIISACGNEPKVVLYRIDLGRKELEQISSCQLKGIPTALVQLTSQFCAVSSTSEIEFIDVKTSQVVNIIQTQAAKQGENSLPPLYQSQSNVMTMSVLPVIDDPLKKYLAFSGQNKTITIYKIDTIQRCQSNLIFSIQTSHLNTINNLSFVKSFDQYTSYIVTASIDKQKGIYKVLLPRPVLQDHSSLNTSQSSPLKGKSMSRMGSQAQFGAGIKANAENQSEKFKFLNDYLGQKSQGKDKNTASCCAIF</sequence>
<dbReference type="SUPFAM" id="SSF50978">
    <property type="entry name" value="WD40 repeat-like"/>
    <property type="match status" value="1"/>
</dbReference>
<evidence type="ECO:0000256" key="1">
    <source>
        <dbReference type="ARBA" id="ARBA00022574"/>
    </source>
</evidence>
<keyword evidence="4" id="KW-0479">Metal-binding</keyword>
<dbReference type="EMBL" id="CCKQ01013343">
    <property type="protein sequence ID" value="CDW84990.1"/>
    <property type="molecule type" value="Genomic_DNA"/>
</dbReference>
<keyword evidence="3" id="KW-0106">Calcium</keyword>
<feature type="region of interest" description="Disordered" evidence="6">
    <location>
        <begin position="1"/>
        <end position="34"/>
    </location>
</feature>
<dbReference type="InterPro" id="IPR018247">
    <property type="entry name" value="EF_Hand_1_Ca_BS"/>
</dbReference>
<evidence type="ECO:0000256" key="4">
    <source>
        <dbReference type="PROSITE-ProRule" id="PRU00024"/>
    </source>
</evidence>
<dbReference type="PROSITE" id="PS50222">
    <property type="entry name" value="EF_HAND_2"/>
    <property type="match status" value="1"/>
</dbReference>
<feature type="compositionally biased region" description="Polar residues" evidence="6">
    <location>
        <begin position="1"/>
        <end position="11"/>
    </location>
</feature>
<dbReference type="Gene3D" id="1.10.238.10">
    <property type="entry name" value="EF-hand"/>
    <property type="match status" value="1"/>
</dbReference>
<organism evidence="9 10">
    <name type="scientific">Stylonychia lemnae</name>
    <name type="common">Ciliate</name>
    <dbReference type="NCBI Taxonomy" id="5949"/>
    <lineage>
        <taxon>Eukaryota</taxon>
        <taxon>Sar</taxon>
        <taxon>Alveolata</taxon>
        <taxon>Ciliophora</taxon>
        <taxon>Intramacronucleata</taxon>
        <taxon>Spirotrichea</taxon>
        <taxon>Stichotrichia</taxon>
        <taxon>Sporadotrichida</taxon>
        <taxon>Oxytrichidae</taxon>
        <taxon>Stylonychinae</taxon>
        <taxon>Stylonychia</taxon>
    </lineage>
</organism>
<dbReference type="PANTHER" id="PTHR19848:SF8">
    <property type="entry name" value="F-BOX AND WD REPEAT DOMAIN CONTAINING 7"/>
    <property type="match status" value="1"/>
</dbReference>
<dbReference type="InterPro" id="IPR000315">
    <property type="entry name" value="Znf_B-box"/>
</dbReference>
<evidence type="ECO:0000256" key="2">
    <source>
        <dbReference type="ARBA" id="ARBA00022737"/>
    </source>
</evidence>
<dbReference type="PANTHER" id="PTHR19848">
    <property type="entry name" value="WD40 REPEAT PROTEIN"/>
    <property type="match status" value="1"/>
</dbReference>
<dbReference type="GO" id="GO:0005509">
    <property type="term" value="F:calcium ion binding"/>
    <property type="evidence" value="ECO:0007669"/>
    <property type="project" value="InterPro"/>
</dbReference>
<dbReference type="InterPro" id="IPR002048">
    <property type="entry name" value="EF_hand_dom"/>
</dbReference>
<evidence type="ECO:0000256" key="5">
    <source>
        <dbReference type="SAM" id="Coils"/>
    </source>
</evidence>
<proteinExistence type="predicted"/>
<dbReference type="InterPro" id="IPR011992">
    <property type="entry name" value="EF-hand-dom_pair"/>
</dbReference>
<evidence type="ECO:0000256" key="6">
    <source>
        <dbReference type="SAM" id="MobiDB-lite"/>
    </source>
</evidence>
<evidence type="ECO:0000259" key="7">
    <source>
        <dbReference type="PROSITE" id="PS50119"/>
    </source>
</evidence>
<evidence type="ECO:0000256" key="3">
    <source>
        <dbReference type="ARBA" id="ARBA00022837"/>
    </source>
</evidence>